<sequence>MDADMDMEPPPPSGLPDSHNSNGRRPPLAPPPSTVSPLAAPTTVPLEVAVAVPNLGTLTHTTAMCWAAAEGNVEMMQKLREHGADVNAADYDKRTPLHIAVSDNQLRAVEYMLQCGAETEVVDRWGRSPIDCALETKNARMLQLLERAHYASSSRTRALFGRNTPRFLRSQKHETNNLTRSRSSTDLGSFFRAIEEGNTERVKRSWFDGLELNITDGMGRTSLHIAVENAQIGMIELLLSADVNTNVLDDQGRTPLSLAVAKGYYTIAEMLRNHQKQKLVIQAKDGEDQQHVAQAFRATKRGDVHELQRLVPALVHPDVQDYDLRTLLHIASAEGHLTIVKHLVGSGANVNLLDRWGTSSLSEAIDFAHNTVARFLMANHANESGNRATIAVDQIDSITLNSALEYALRVVTRKRWLMGQVYCPMTEENGSCVLVAHGIWHKNDALITRRTGGNSSVLMSPPMSPSSKSGSGSGGSSWMDPIQIFRKVGSFMMIDPGQGHTGSVFSGQHPEWLNLNTALQSHFFLLPHARRAGIQTIVSVPMIYKMSTIAVLSWYSDEVVPEEPLELQRIQRLLRSVMILSTLRLELLSKASSPHGGHHVPRFQYCQSLDTAVTANGELIDSGAGSEDGTMFSFLTVKWSLEM</sequence>
<dbReference type="eggNOG" id="KOG0504">
    <property type="taxonomic scope" value="Eukaryota"/>
</dbReference>
<dbReference type="SUPFAM" id="SSF48403">
    <property type="entry name" value="Ankyrin repeat"/>
    <property type="match status" value="2"/>
</dbReference>
<dbReference type="PROSITE" id="PS50297">
    <property type="entry name" value="ANK_REP_REGION"/>
    <property type="match status" value="4"/>
</dbReference>
<reference evidence="6" key="2">
    <citation type="submission" date="2010-04" db="EMBL/GenBank/DDBJ databases">
        <authorList>
            <person name="Buell R."/>
            <person name="Hamilton J."/>
            <person name="Hostetler J."/>
        </authorList>
    </citation>
    <scope>NUCLEOTIDE SEQUENCE [LARGE SCALE GENOMIC DNA]</scope>
    <source>
        <strain evidence="6">DAOM:BR144</strain>
    </source>
</reference>
<accession>K3W8Q2</accession>
<reference evidence="5" key="3">
    <citation type="submission" date="2015-02" db="UniProtKB">
        <authorList>
            <consortium name="EnsemblProtists"/>
        </authorList>
    </citation>
    <scope>IDENTIFICATION</scope>
    <source>
        <strain evidence="5">DAOM BR144</strain>
    </source>
</reference>
<feature type="compositionally biased region" description="Low complexity" evidence="4">
    <location>
        <begin position="455"/>
        <end position="470"/>
    </location>
</feature>
<reference evidence="6" key="1">
    <citation type="journal article" date="2010" name="Genome Biol.">
        <title>Genome sequence of the necrotrophic plant pathogen Pythium ultimum reveals original pathogenicity mechanisms and effector repertoire.</title>
        <authorList>
            <person name="Levesque C.A."/>
            <person name="Brouwer H."/>
            <person name="Cano L."/>
            <person name="Hamilton J.P."/>
            <person name="Holt C."/>
            <person name="Huitema E."/>
            <person name="Raffaele S."/>
            <person name="Robideau G.P."/>
            <person name="Thines M."/>
            <person name="Win J."/>
            <person name="Zerillo M.M."/>
            <person name="Beakes G.W."/>
            <person name="Boore J.L."/>
            <person name="Busam D."/>
            <person name="Dumas B."/>
            <person name="Ferriera S."/>
            <person name="Fuerstenberg S.I."/>
            <person name="Gachon C.M."/>
            <person name="Gaulin E."/>
            <person name="Govers F."/>
            <person name="Grenville-Briggs L."/>
            <person name="Horner N."/>
            <person name="Hostetler J."/>
            <person name="Jiang R.H."/>
            <person name="Johnson J."/>
            <person name="Krajaejun T."/>
            <person name="Lin H."/>
            <person name="Meijer H.J."/>
            <person name="Moore B."/>
            <person name="Morris P."/>
            <person name="Phuntmart V."/>
            <person name="Puiu D."/>
            <person name="Shetty J."/>
            <person name="Stajich J.E."/>
            <person name="Tripathy S."/>
            <person name="Wawra S."/>
            <person name="van West P."/>
            <person name="Whitty B.R."/>
            <person name="Coutinho P.M."/>
            <person name="Henrissat B."/>
            <person name="Martin F."/>
            <person name="Thomas P.D."/>
            <person name="Tyler B.M."/>
            <person name="De Vries R.P."/>
            <person name="Kamoun S."/>
            <person name="Yandell M."/>
            <person name="Tisserat N."/>
            <person name="Buell C.R."/>
        </authorList>
    </citation>
    <scope>NUCLEOTIDE SEQUENCE</scope>
    <source>
        <strain evidence="6">DAOM:BR144</strain>
    </source>
</reference>
<feature type="repeat" description="ANK" evidence="3">
    <location>
        <begin position="92"/>
        <end position="124"/>
    </location>
</feature>
<evidence type="ECO:0000256" key="4">
    <source>
        <dbReference type="SAM" id="MobiDB-lite"/>
    </source>
</evidence>
<dbReference type="InParanoid" id="K3W8Q2"/>
<feature type="repeat" description="ANK" evidence="3">
    <location>
        <begin position="218"/>
        <end position="250"/>
    </location>
</feature>
<feature type="repeat" description="ANK" evidence="3">
    <location>
        <begin position="323"/>
        <end position="355"/>
    </location>
</feature>
<feature type="region of interest" description="Disordered" evidence="4">
    <location>
        <begin position="454"/>
        <end position="477"/>
    </location>
</feature>
<keyword evidence="1" id="KW-0677">Repeat</keyword>
<dbReference type="EnsemblProtists" id="PYU1_T001343">
    <property type="protein sequence ID" value="PYU1_T001343"/>
    <property type="gene ID" value="PYU1_G001343"/>
</dbReference>
<feature type="region of interest" description="Disordered" evidence="4">
    <location>
        <begin position="1"/>
        <end position="39"/>
    </location>
</feature>
<dbReference type="Proteomes" id="UP000019132">
    <property type="component" value="Unassembled WGS sequence"/>
</dbReference>
<keyword evidence="6" id="KW-1185">Reference proteome</keyword>
<dbReference type="SMART" id="SM00248">
    <property type="entry name" value="ANK"/>
    <property type="match status" value="6"/>
</dbReference>
<dbReference type="InterPro" id="IPR002110">
    <property type="entry name" value="Ankyrin_rpt"/>
</dbReference>
<evidence type="ECO:0000256" key="2">
    <source>
        <dbReference type="ARBA" id="ARBA00023043"/>
    </source>
</evidence>
<dbReference type="InterPro" id="IPR029016">
    <property type="entry name" value="GAF-like_dom_sf"/>
</dbReference>
<proteinExistence type="predicted"/>
<name>K3W8Q2_GLOUD</name>
<dbReference type="PROSITE" id="PS50088">
    <property type="entry name" value="ANK_REPEAT"/>
    <property type="match status" value="4"/>
</dbReference>
<organism evidence="5 6">
    <name type="scientific">Globisporangium ultimum (strain ATCC 200006 / CBS 805.95 / DAOM BR144)</name>
    <name type="common">Pythium ultimum</name>
    <dbReference type="NCBI Taxonomy" id="431595"/>
    <lineage>
        <taxon>Eukaryota</taxon>
        <taxon>Sar</taxon>
        <taxon>Stramenopiles</taxon>
        <taxon>Oomycota</taxon>
        <taxon>Peronosporomycetes</taxon>
        <taxon>Pythiales</taxon>
        <taxon>Pythiaceae</taxon>
        <taxon>Globisporangium</taxon>
    </lineage>
</organism>
<dbReference type="InterPro" id="IPR036770">
    <property type="entry name" value="Ankyrin_rpt-contain_sf"/>
</dbReference>
<dbReference type="STRING" id="431595.K3W8Q2"/>
<dbReference type="Pfam" id="PF12796">
    <property type="entry name" value="Ank_2"/>
    <property type="match status" value="3"/>
</dbReference>
<dbReference type="Gene3D" id="3.30.450.40">
    <property type="match status" value="1"/>
</dbReference>
<protein>
    <submittedName>
        <fullName evidence="5">Uncharacterized protein</fullName>
    </submittedName>
</protein>
<feature type="repeat" description="ANK" evidence="3">
    <location>
        <begin position="59"/>
        <end position="91"/>
    </location>
</feature>
<dbReference type="VEuPathDB" id="FungiDB:PYU1_G001343"/>
<dbReference type="EMBL" id="GL376626">
    <property type="status" value="NOT_ANNOTATED_CDS"/>
    <property type="molecule type" value="Genomic_DNA"/>
</dbReference>
<dbReference type="OMA" id="WHKNDAL"/>
<dbReference type="AlphaFoldDB" id="K3W8Q2"/>
<dbReference type="PANTHER" id="PTHR24171">
    <property type="entry name" value="ANKYRIN REPEAT DOMAIN-CONTAINING PROTEIN 39-RELATED"/>
    <property type="match status" value="1"/>
</dbReference>
<evidence type="ECO:0000313" key="6">
    <source>
        <dbReference type="Proteomes" id="UP000019132"/>
    </source>
</evidence>
<dbReference type="HOGENOM" id="CLU_426129_0_0_1"/>
<evidence type="ECO:0000256" key="3">
    <source>
        <dbReference type="PROSITE-ProRule" id="PRU00023"/>
    </source>
</evidence>
<evidence type="ECO:0000256" key="1">
    <source>
        <dbReference type="ARBA" id="ARBA00022737"/>
    </source>
</evidence>
<evidence type="ECO:0000313" key="5">
    <source>
        <dbReference type="EnsemblProtists" id="PYU1_T001343"/>
    </source>
</evidence>
<dbReference type="Gene3D" id="1.25.40.20">
    <property type="entry name" value="Ankyrin repeat-containing domain"/>
    <property type="match status" value="3"/>
</dbReference>
<keyword evidence="2 3" id="KW-0040">ANK repeat</keyword>